<feature type="domain" description="TonB-dependent receptor plug" evidence="10">
    <location>
        <begin position="140"/>
        <end position="245"/>
    </location>
</feature>
<organism evidence="11 12">
    <name type="scientific">Mucilaginibacter sabulilitoris</name>
    <dbReference type="NCBI Taxonomy" id="1173583"/>
    <lineage>
        <taxon>Bacteria</taxon>
        <taxon>Pseudomonadati</taxon>
        <taxon>Bacteroidota</taxon>
        <taxon>Sphingobacteriia</taxon>
        <taxon>Sphingobacteriales</taxon>
        <taxon>Sphingobacteriaceae</taxon>
        <taxon>Mucilaginibacter</taxon>
    </lineage>
</organism>
<dbReference type="InterPro" id="IPR039426">
    <property type="entry name" value="TonB-dep_rcpt-like"/>
</dbReference>
<evidence type="ECO:0000256" key="2">
    <source>
        <dbReference type="ARBA" id="ARBA00022448"/>
    </source>
</evidence>
<sequence>MKKNLSYDGGCTRPGKSSYPEGAFRKIFLPAFICCFIFLAAALQVKAQNAAVSGVVTDDKSAPLPGVNVRVKGTTIGVSTDVNGKYTLNVPGGSTLVFSFIGYTDQEVNVGNRTSINIQLTNSSASLNEVVVVGYGSQQKKDLTGAVSVVRARDIQKRQATTVAEALQGQASGIKVRGGGQPGSEAQIQIRGLKNLGPDSNPLYVIDGLITTANRDFNPSDIESVQILKDASAAAIYGSRAANGVVIITTKKGKDGPMMVSFTGKSGVQTIPRYDLAGTDEFAKLNFMAYDNANVPRQKLELQNNTNWQDVAYRTGNIQDYNVSFSGGSKNGSYFVSGGYFTNKGTVISTDFNRINFRVNTQGRKGIFTIGENLAISRAKANEMSGNPIIDVIRLLPTIPVYNPANPGGYGYGDESKARTFGTNPVAIADLEDRTNQNMRIRGNFFSELQILPYLKYRLNLGVETSDDHYKYFRKEGNWTLNQAYDPSIANENRAEYVSGLIENTLTFNKTFGKHVVNAVGGQSYQRTNYELIGGTKRNLLYNPNTKQYYDVLDQGNSALTNGYRERTDLISYFGRVEYSFDDKYLLNGVIRTDGSSKFGPSYKFGTFPSISGAWRISKEDFFKSSWINDLKLRASYGTVGSNNIGAYEYQAVVNTFSTVVFGPDQTTQQGATQVQLANNDLRWEKLIQQNYGFDATFLNSKLTVTAEYFIAKTEDVLIRYPLLYTTGNDGGNPQVNGITLGNRGFELSANYRESSKPFQYGIGVNFTTLRNKVLNLGYNKNKTYVGNTVTEEGEPIGMWYVLQTDGLFQSQAEVDNYKNSNGTIIQPTAKPGDVRFKDNNGDGQITNDDKVVVGSPWPKYELGLNLNASYKGFEFSMDWFASVGAKVFNGPRSVTDRFDDNSNYRAGIQPWTPENPNTTTPRAYYGTTLNSRGDSDRWLESGSFARMKYIGITYNLPSSIAKRIGMANAQLTVSAQNLITITKYTGLDPEFSNTSVWEKGYDYGAFPNLKTYSVGLNFGF</sequence>
<evidence type="ECO:0000313" key="12">
    <source>
        <dbReference type="Proteomes" id="UP001324380"/>
    </source>
</evidence>
<keyword evidence="5" id="KW-0732">Signal</keyword>
<dbReference type="PANTHER" id="PTHR30069:SF29">
    <property type="entry name" value="HEMOGLOBIN AND HEMOGLOBIN-HAPTOGLOBIN-BINDING PROTEIN 1-RELATED"/>
    <property type="match status" value="1"/>
</dbReference>
<feature type="transmembrane region" description="Helical" evidence="9">
    <location>
        <begin position="27"/>
        <end position="45"/>
    </location>
</feature>
<evidence type="ECO:0000256" key="3">
    <source>
        <dbReference type="ARBA" id="ARBA00022452"/>
    </source>
</evidence>
<dbReference type="RefSeq" id="WP_321564341.1">
    <property type="nucleotide sequence ID" value="NZ_CP139558.1"/>
</dbReference>
<keyword evidence="9" id="KW-1133">Transmembrane helix</keyword>
<keyword evidence="12" id="KW-1185">Reference proteome</keyword>
<dbReference type="InterPro" id="IPR037066">
    <property type="entry name" value="Plug_dom_sf"/>
</dbReference>
<comment type="subcellular location">
    <subcellularLocation>
        <location evidence="1 8">Cell outer membrane</location>
        <topology evidence="1 8">Multi-pass membrane protein</topology>
    </subcellularLocation>
</comment>
<dbReference type="Pfam" id="PF13715">
    <property type="entry name" value="CarbopepD_reg_2"/>
    <property type="match status" value="1"/>
</dbReference>
<dbReference type="InterPro" id="IPR008969">
    <property type="entry name" value="CarboxyPept-like_regulatory"/>
</dbReference>
<dbReference type="NCBIfam" id="TIGR04057">
    <property type="entry name" value="SusC_RagA_signa"/>
    <property type="match status" value="1"/>
</dbReference>
<dbReference type="SUPFAM" id="SSF49464">
    <property type="entry name" value="Carboxypeptidase regulatory domain-like"/>
    <property type="match status" value="1"/>
</dbReference>
<dbReference type="Gene3D" id="2.40.170.20">
    <property type="entry name" value="TonB-dependent receptor, beta-barrel domain"/>
    <property type="match status" value="1"/>
</dbReference>
<evidence type="ECO:0000256" key="6">
    <source>
        <dbReference type="ARBA" id="ARBA00023136"/>
    </source>
</evidence>
<dbReference type="Pfam" id="PF07715">
    <property type="entry name" value="Plug"/>
    <property type="match status" value="1"/>
</dbReference>
<keyword evidence="2 8" id="KW-0813">Transport</keyword>
<dbReference type="NCBIfam" id="TIGR04056">
    <property type="entry name" value="OMP_RagA_SusC"/>
    <property type="match status" value="1"/>
</dbReference>
<protein>
    <submittedName>
        <fullName evidence="11">TonB-dependent receptor</fullName>
    </submittedName>
</protein>
<dbReference type="InterPro" id="IPR023997">
    <property type="entry name" value="TonB-dep_OMP_SusC/RagA_CS"/>
</dbReference>
<evidence type="ECO:0000256" key="1">
    <source>
        <dbReference type="ARBA" id="ARBA00004571"/>
    </source>
</evidence>
<dbReference type="InterPro" id="IPR036942">
    <property type="entry name" value="Beta-barrel_TonB_sf"/>
</dbReference>
<dbReference type="InterPro" id="IPR012910">
    <property type="entry name" value="Plug_dom"/>
</dbReference>
<dbReference type="EMBL" id="CP139558">
    <property type="protein sequence ID" value="WPU95229.1"/>
    <property type="molecule type" value="Genomic_DNA"/>
</dbReference>
<dbReference type="Gene3D" id="2.60.40.1120">
    <property type="entry name" value="Carboxypeptidase-like, regulatory domain"/>
    <property type="match status" value="1"/>
</dbReference>
<dbReference type="PANTHER" id="PTHR30069">
    <property type="entry name" value="TONB-DEPENDENT OUTER MEMBRANE RECEPTOR"/>
    <property type="match status" value="1"/>
</dbReference>
<dbReference type="InterPro" id="IPR023996">
    <property type="entry name" value="TonB-dep_OMP_SusC/RagA"/>
</dbReference>
<keyword evidence="6 8" id="KW-0472">Membrane</keyword>
<evidence type="ECO:0000256" key="9">
    <source>
        <dbReference type="SAM" id="Phobius"/>
    </source>
</evidence>
<keyword evidence="11" id="KW-0675">Receptor</keyword>
<evidence type="ECO:0000259" key="10">
    <source>
        <dbReference type="Pfam" id="PF07715"/>
    </source>
</evidence>
<dbReference type="SUPFAM" id="SSF56935">
    <property type="entry name" value="Porins"/>
    <property type="match status" value="1"/>
</dbReference>
<name>A0ABZ0TQP0_9SPHI</name>
<evidence type="ECO:0000256" key="8">
    <source>
        <dbReference type="PROSITE-ProRule" id="PRU01360"/>
    </source>
</evidence>
<dbReference type="Gene3D" id="2.170.130.10">
    <property type="entry name" value="TonB-dependent receptor, plug domain"/>
    <property type="match status" value="1"/>
</dbReference>
<keyword evidence="7 8" id="KW-0998">Cell outer membrane</keyword>
<accession>A0ABZ0TQP0</accession>
<dbReference type="Proteomes" id="UP001324380">
    <property type="component" value="Chromosome"/>
</dbReference>
<dbReference type="PROSITE" id="PS52016">
    <property type="entry name" value="TONB_DEPENDENT_REC_3"/>
    <property type="match status" value="1"/>
</dbReference>
<evidence type="ECO:0000256" key="5">
    <source>
        <dbReference type="ARBA" id="ARBA00022729"/>
    </source>
</evidence>
<proteinExistence type="inferred from homology"/>
<evidence type="ECO:0000256" key="4">
    <source>
        <dbReference type="ARBA" id="ARBA00022692"/>
    </source>
</evidence>
<comment type="similarity">
    <text evidence="8">Belongs to the TonB-dependent receptor family.</text>
</comment>
<reference evidence="11 12" key="1">
    <citation type="submission" date="2023-11" db="EMBL/GenBank/DDBJ databases">
        <title>Analysis of the Genomes of Mucilaginibacter gossypii cycad 4 and M. sabulilitoris SNA2: microbes with the potential for plant growth promotion.</title>
        <authorList>
            <person name="Hirsch A.M."/>
            <person name="Humm E."/>
            <person name="Rubbi M."/>
            <person name="Del Vecchio G."/>
            <person name="Ha S.M."/>
            <person name="Pellegrini M."/>
            <person name="Gunsalus R.P."/>
        </authorList>
    </citation>
    <scope>NUCLEOTIDE SEQUENCE [LARGE SCALE GENOMIC DNA]</scope>
    <source>
        <strain evidence="11 12">SNA2</strain>
    </source>
</reference>
<keyword evidence="3 8" id="KW-1134">Transmembrane beta strand</keyword>
<evidence type="ECO:0000256" key="7">
    <source>
        <dbReference type="ARBA" id="ARBA00023237"/>
    </source>
</evidence>
<evidence type="ECO:0000313" key="11">
    <source>
        <dbReference type="EMBL" id="WPU95229.1"/>
    </source>
</evidence>
<gene>
    <name evidence="11" type="ORF">SNE25_06800</name>
</gene>
<keyword evidence="4 8" id="KW-0812">Transmembrane</keyword>